<evidence type="ECO:0000256" key="1">
    <source>
        <dbReference type="SAM" id="Phobius"/>
    </source>
</evidence>
<reference evidence="2 3" key="1">
    <citation type="journal article" date="2018" name="Front. Microbiol.">
        <title>Phylogeny of Vibrio vulnificus from the Analysis of the Core-Genome: Implications for Intra-Species Taxonomy.</title>
        <authorList>
            <person name="Roig F.J."/>
            <person name="Gonzalez-Candelas F."/>
            <person name="Sanjuan E."/>
            <person name="Fouz B."/>
            <person name="Feil E.J."/>
            <person name="Llorens C."/>
            <person name="Baker-Austin C."/>
            <person name="Oliver J.D."/>
            <person name="Danin-Poleg Y."/>
            <person name="Gibas C.J."/>
            <person name="Kashi Y."/>
            <person name="Gulig P.A."/>
            <person name="Morrison S.S."/>
            <person name="Amaro C."/>
        </authorList>
    </citation>
    <scope>NUCLEOTIDE SEQUENCE [LARGE SCALE GENOMIC DNA]</scope>
    <source>
        <strain evidence="2 3">CECT4608</strain>
    </source>
</reference>
<dbReference type="AlphaFoldDB" id="A0A2S3R200"/>
<keyword evidence="1" id="KW-1133">Transmembrane helix</keyword>
<keyword evidence="1" id="KW-0812">Transmembrane</keyword>
<name>A0A2S3R200_VIBVL</name>
<gene>
    <name evidence="2" type="ORF">CRN52_13695</name>
</gene>
<evidence type="ECO:0000313" key="3">
    <source>
        <dbReference type="Proteomes" id="UP000237466"/>
    </source>
</evidence>
<feature type="transmembrane region" description="Helical" evidence="1">
    <location>
        <begin position="31"/>
        <end position="53"/>
    </location>
</feature>
<protein>
    <submittedName>
        <fullName evidence="2">Uncharacterized protein</fullName>
    </submittedName>
</protein>
<comment type="caution">
    <text evidence="2">The sequence shown here is derived from an EMBL/GenBank/DDBJ whole genome shotgun (WGS) entry which is preliminary data.</text>
</comment>
<evidence type="ECO:0000313" key="2">
    <source>
        <dbReference type="EMBL" id="POB47127.1"/>
    </source>
</evidence>
<organism evidence="2 3">
    <name type="scientific">Vibrio vulnificus</name>
    <dbReference type="NCBI Taxonomy" id="672"/>
    <lineage>
        <taxon>Bacteria</taxon>
        <taxon>Pseudomonadati</taxon>
        <taxon>Pseudomonadota</taxon>
        <taxon>Gammaproteobacteria</taxon>
        <taxon>Vibrionales</taxon>
        <taxon>Vibrionaceae</taxon>
        <taxon>Vibrio</taxon>
    </lineage>
</organism>
<dbReference type="EMBL" id="PDGH01000101">
    <property type="protein sequence ID" value="POB47127.1"/>
    <property type="molecule type" value="Genomic_DNA"/>
</dbReference>
<proteinExistence type="predicted"/>
<sequence>MSRKHITTFLFLTILAYTILSSVGLGNEKLAAYSLYFHVFFSVAIAAVSTYVFRNVIENKSK</sequence>
<keyword evidence="1" id="KW-0472">Membrane</keyword>
<accession>A0A2S3R200</accession>
<dbReference type="Proteomes" id="UP000237466">
    <property type="component" value="Unassembled WGS sequence"/>
</dbReference>